<dbReference type="InterPro" id="IPR036259">
    <property type="entry name" value="MFS_trans_sf"/>
</dbReference>
<evidence type="ECO:0000256" key="7">
    <source>
        <dbReference type="ARBA" id="ARBA00023136"/>
    </source>
</evidence>
<dbReference type="PATRIC" id="fig|1122247.3.peg.1295"/>
<feature type="transmembrane region" description="Helical" evidence="8">
    <location>
        <begin position="357"/>
        <end position="378"/>
    </location>
</feature>
<evidence type="ECO:0000256" key="3">
    <source>
        <dbReference type="ARBA" id="ARBA00022448"/>
    </source>
</evidence>
<evidence type="ECO:0000256" key="6">
    <source>
        <dbReference type="ARBA" id="ARBA00022989"/>
    </source>
</evidence>
<dbReference type="PROSITE" id="PS00216">
    <property type="entry name" value="SUGAR_TRANSPORT_1"/>
    <property type="match status" value="1"/>
</dbReference>
<feature type="transmembrane region" description="Helical" evidence="8">
    <location>
        <begin position="91"/>
        <end position="110"/>
    </location>
</feature>
<keyword evidence="6 8" id="KW-1133">Transmembrane helix</keyword>
<dbReference type="InterPro" id="IPR004812">
    <property type="entry name" value="Efflux_drug-R_Bcr/CmlA"/>
</dbReference>
<dbReference type="InterPro" id="IPR050189">
    <property type="entry name" value="MFS_Efflux_Transporters"/>
</dbReference>
<feature type="transmembrane region" description="Helical" evidence="8">
    <location>
        <begin position="237"/>
        <end position="256"/>
    </location>
</feature>
<dbReference type="Gene3D" id="1.20.1720.10">
    <property type="entry name" value="Multidrug resistance protein D"/>
    <property type="match status" value="1"/>
</dbReference>
<evidence type="ECO:0000256" key="4">
    <source>
        <dbReference type="ARBA" id="ARBA00022475"/>
    </source>
</evidence>
<feature type="transmembrane region" description="Helical" evidence="8">
    <location>
        <begin position="65"/>
        <end position="85"/>
    </location>
</feature>
<organism evidence="10 11">
    <name type="scientific">Mycolicibacterium hassiacum (strain DSM 44199 / CIP 105218 / JCM 12690 / 3849)</name>
    <name type="common">Mycobacterium hassiacum</name>
    <dbReference type="NCBI Taxonomy" id="1122247"/>
    <lineage>
        <taxon>Bacteria</taxon>
        <taxon>Bacillati</taxon>
        <taxon>Actinomycetota</taxon>
        <taxon>Actinomycetes</taxon>
        <taxon>Mycobacteriales</taxon>
        <taxon>Mycobacteriaceae</taxon>
        <taxon>Mycolicibacterium</taxon>
    </lineage>
</organism>
<dbReference type="STRING" id="1122247.GCA_000379865_04518"/>
<feature type="transmembrane region" description="Helical" evidence="8">
    <location>
        <begin position="268"/>
        <end position="289"/>
    </location>
</feature>
<reference evidence="10 11" key="1">
    <citation type="journal article" date="2012" name="J. Bacteriol.">
        <title>Genome sequence of Mycobacterium hassiacum DSM 44199, a rare source of heat-stable mycobacterial proteins.</title>
        <authorList>
            <person name="Tiago I."/>
            <person name="Maranha A."/>
            <person name="Mendes V."/>
            <person name="Alarico S."/>
            <person name="Moynihan P.J."/>
            <person name="Clarke A.J."/>
            <person name="Macedo-Ribeiro S."/>
            <person name="Pereira P.J."/>
            <person name="Empadinhas N."/>
        </authorList>
    </citation>
    <scope>NUCLEOTIDE SEQUENCE [LARGE SCALE GENOMIC DNA]</scope>
    <source>
        <strain evidence="11">DSM 44199 / CIP 105218 / JCM 12690 / 3849</strain>
    </source>
</reference>
<dbReference type="NCBIfam" id="TIGR00710">
    <property type="entry name" value="efflux_Bcr_CflA"/>
    <property type="match status" value="1"/>
</dbReference>
<dbReference type="PROSITE" id="PS50850">
    <property type="entry name" value="MFS"/>
    <property type="match status" value="1"/>
</dbReference>
<feature type="transmembrane region" description="Helical" evidence="8">
    <location>
        <begin position="122"/>
        <end position="146"/>
    </location>
</feature>
<dbReference type="EMBL" id="AMRA01000037">
    <property type="protein sequence ID" value="EKF24570.1"/>
    <property type="molecule type" value="Genomic_DNA"/>
</dbReference>
<dbReference type="eggNOG" id="COG2814">
    <property type="taxonomic scope" value="Bacteria"/>
</dbReference>
<evidence type="ECO:0000313" key="10">
    <source>
        <dbReference type="EMBL" id="EKF24570.1"/>
    </source>
</evidence>
<feature type="domain" description="Major facilitator superfamily (MFS) profile" evidence="9">
    <location>
        <begin position="1"/>
        <end position="383"/>
    </location>
</feature>
<dbReference type="CDD" id="cd17320">
    <property type="entry name" value="MFS_MdfA_MDR_like"/>
    <property type="match status" value="1"/>
</dbReference>
<dbReference type="PANTHER" id="PTHR43124">
    <property type="entry name" value="PURINE EFFLUX PUMP PBUE"/>
    <property type="match status" value="1"/>
</dbReference>
<dbReference type="SUPFAM" id="SSF103473">
    <property type="entry name" value="MFS general substrate transporter"/>
    <property type="match status" value="1"/>
</dbReference>
<sequence length="400" mass="40452">MLALLNAVTPLSIDMYLSAFPQMATEFDTTPSAVQLTMTTFPVGLAAGQLVIGPLSDRYGRRRPLIIGTVACLLASALCIVAPSIGALIGLRFVQGFTGAAGVVISRAIIADVARGSSAARLFAVMMLISVAAPVIGPVLGGLIVSDLGWRAVFAALALINLLMVIGVLIGAPESLPVDQRRPSGFKALAASTASVLRNRHYLGYTLTVALVAGAMFAYIAASPFVLQNIIGLGPRAYAFTFGACALAIAAGSMGSARIVGRFGPRRVLMGGVLAAVVIAALQLLNVTIGGVTPGVTIALMACFLAALGFVYANATSLAVTEVAYAAGTGSAVLGFLQYGAGAITPPLVGLAGSASAVPMGVVMATASVLAAAALFTLTRGHVVTDDRAESRPAVAEQHA</sequence>
<feature type="transmembrane region" description="Helical" evidence="8">
    <location>
        <begin position="325"/>
        <end position="345"/>
    </location>
</feature>
<comment type="similarity">
    <text evidence="2">Belongs to the major facilitator superfamily. Bcr/CmlA family.</text>
</comment>
<dbReference type="Proteomes" id="UP000006265">
    <property type="component" value="Unassembled WGS sequence"/>
</dbReference>
<dbReference type="Pfam" id="PF07690">
    <property type="entry name" value="MFS_1"/>
    <property type="match status" value="1"/>
</dbReference>
<comment type="caution">
    <text evidence="10">The sequence shown here is derived from an EMBL/GenBank/DDBJ whole genome shotgun (WGS) entry which is preliminary data.</text>
</comment>
<protein>
    <submittedName>
        <fullName evidence="10">Drug resistance transporter, Bcr/CflA subfamily protein</fullName>
    </submittedName>
</protein>
<dbReference type="GO" id="GO:0042910">
    <property type="term" value="F:xenobiotic transmembrane transporter activity"/>
    <property type="evidence" value="ECO:0007669"/>
    <property type="project" value="InterPro"/>
</dbReference>
<evidence type="ECO:0000256" key="8">
    <source>
        <dbReference type="SAM" id="Phobius"/>
    </source>
</evidence>
<evidence type="ECO:0000259" key="9">
    <source>
        <dbReference type="PROSITE" id="PS50850"/>
    </source>
</evidence>
<keyword evidence="11" id="KW-1185">Reference proteome</keyword>
<dbReference type="InterPro" id="IPR005829">
    <property type="entry name" value="Sugar_transporter_CS"/>
</dbReference>
<name>K5BBT9_MYCHD</name>
<feature type="transmembrane region" description="Helical" evidence="8">
    <location>
        <begin position="33"/>
        <end position="53"/>
    </location>
</feature>
<dbReference type="PANTHER" id="PTHR43124:SF3">
    <property type="entry name" value="CHLORAMPHENICOL EFFLUX PUMP RV0191"/>
    <property type="match status" value="1"/>
</dbReference>
<feature type="transmembrane region" description="Helical" evidence="8">
    <location>
        <begin position="202"/>
        <end position="222"/>
    </location>
</feature>
<gene>
    <name evidence="10" type="ORF">C731_1349</name>
</gene>
<evidence type="ECO:0000313" key="11">
    <source>
        <dbReference type="Proteomes" id="UP000006265"/>
    </source>
</evidence>
<evidence type="ECO:0000256" key="1">
    <source>
        <dbReference type="ARBA" id="ARBA00004651"/>
    </source>
</evidence>
<feature type="transmembrane region" description="Helical" evidence="8">
    <location>
        <begin position="152"/>
        <end position="172"/>
    </location>
</feature>
<dbReference type="InterPro" id="IPR011701">
    <property type="entry name" value="MFS"/>
</dbReference>
<keyword evidence="7 8" id="KW-0472">Membrane</keyword>
<dbReference type="GO" id="GO:1990961">
    <property type="term" value="P:xenobiotic detoxification by transmembrane export across the plasma membrane"/>
    <property type="evidence" value="ECO:0007669"/>
    <property type="project" value="InterPro"/>
</dbReference>
<keyword evidence="4" id="KW-1003">Cell membrane</keyword>
<dbReference type="AlphaFoldDB" id="K5BBT9"/>
<feature type="transmembrane region" description="Helical" evidence="8">
    <location>
        <begin position="295"/>
        <end position="313"/>
    </location>
</feature>
<accession>K5BBT9</accession>
<dbReference type="InterPro" id="IPR020846">
    <property type="entry name" value="MFS_dom"/>
</dbReference>
<keyword evidence="3" id="KW-0813">Transport</keyword>
<dbReference type="GO" id="GO:0005886">
    <property type="term" value="C:plasma membrane"/>
    <property type="evidence" value="ECO:0007669"/>
    <property type="project" value="UniProtKB-SubCell"/>
</dbReference>
<comment type="subcellular location">
    <subcellularLocation>
        <location evidence="1">Cell membrane</location>
        <topology evidence="1">Multi-pass membrane protein</topology>
    </subcellularLocation>
</comment>
<dbReference type="OrthoDB" id="9814303at2"/>
<keyword evidence="5 8" id="KW-0812">Transmembrane</keyword>
<evidence type="ECO:0000256" key="5">
    <source>
        <dbReference type="ARBA" id="ARBA00022692"/>
    </source>
</evidence>
<evidence type="ECO:0000256" key="2">
    <source>
        <dbReference type="ARBA" id="ARBA00006236"/>
    </source>
</evidence>
<proteinExistence type="inferred from homology"/>